<feature type="domain" description="NodB homology" evidence="2">
    <location>
        <begin position="69"/>
        <end position="248"/>
    </location>
</feature>
<comment type="caution">
    <text evidence="3">The sequence shown here is derived from an EMBL/GenBank/DDBJ whole genome shotgun (WGS) entry which is preliminary data.</text>
</comment>
<dbReference type="PROSITE" id="PS51677">
    <property type="entry name" value="NODB"/>
    <property type="match status" value="1"/>
</dbReference>
<dbReference type="InterPro" id="IPR014132">
    <property type="entry name" value="PdaB-like"/>
</dbReference>
<dbReference type="EMBL" id="RBVX01000091">
    <property type="protein sequence ID" value="RSL29151.1"/>
    <property type="molecule type" value="Genomic_DNA"/>
</dbReference>
<dbReference type="PANTHER" id="PTHR10587:SF128">
    <property type="entry name" value="POLYSACCHARIDE DEACETYLASE PDAB-RELATED"/>
    <property type="match status" value="1"/>
</dbReference>
<sequence length="265" mass="30202">MPRDISRKETDTLSKKVWIISSRRMKIYIISAMAIFIMAGGFLVNRSVFPVFSTEESPAAFYRADIEEKKVALTFNISWGEDRALPILDTLKENDITATFFISGAWAERHPEITERIVEDGHTIGNHGYRYEHYPRLDDDEIVRDLNLSHKKIKDVTELDVKYFRPPHGDFNKTVLEKIEQFGYSTVHWSVGGNDWNNPGVEQIVANITEDVEPGDVILLHASDSAKQTGDALPSILTELKNQNYSFVNIEELISQANTEVEEIN</sequence>
<dbReference type="InterPro" id="IPR050248">
    <property type="entry name" value="Polysacc_deacetylase_ArnD"/>
</dbReference>
<feature type="transmembrane region" description="Helical" evidence="1">
    <location>
        <begin position="25"/>
        <end position="44"/>
    </location>
</feature>
<protein>
    <submittedName>
        <fullName evidence="3">Polysaccharide deacetylase family sporulation protein PdaB</fullName>
    </submittedName>
</protein>
<evidence type="ECO:0000313" key="3">
    <source>
        <dbReference type="EMBL" id="RSL29151.1"/>
    </source>
</evidence>
<dbReference type="AlphaFoldDB" id="A0A428MSN7"/>
<dbReference type="GO" id="GO:0016020">
    <property type="term" value="C:membrane"/>
    <property type="evidence" value="ECO:0007669"/>
    <property type="project" value="TreeGrafter"/>
</dbReference>
<dbReference type="Proteomes" id="UP000275076">
    <property type="component" value="Unassembled WGS sequence"/>
</dbReference>
<accession>A0A428MSN7</accession>
<dbReference type="InterPro" id="IPR002509">
    <property type="entry name" value="NODB_dom"/>
</dbReference>
<name>A0A428MSN7_9BACI</name>
<keyword evidence="1" id="KW-0812">Transmembrane</keyword>
<evidence type="ECO:0000313" key="4">
    <source>
        <dbReference type="Proteomes" id="UP000275076"/>
    </source>
</evidence>
<organism evidence="3 4">
    <name type="scientific">Salibacterium salarium</name>
    <dbReference type="NCBI Taxonomy" id="284579"/>
    <lineage>
        <taxon>Bacteria</taxon>
        <taxon>Bacillati</taxon>
        <taxon>Bacillota</taxon>
        <taxon>Bacilli</taxon>
        <taxon>Bacillales</taxon>
        <taxon>Bacillaceae</taxon>
    </lineage>
</organism>
<dbReference type="OrthoDB" id="9806342at2"/>
<dbReference type="InterPro" id="IPR011330">
    <property type="entry name" value="Glyco_hydro/deAcase_b/a-brl"/>
</dbReference>
<dbReference type="NCBIfam" id="TIGR02764">
    <property type="entry name" value="spore_ybaN_pdaB"/>
    <property type="match status" value="1"/>
</dbReference>
<dbReference type="SUPFAM" id="SSF88713">
    <property type="entry name" value="Glycoside hydrolase/deacetylase"/>
    <property type="match status" value="1"/>
</dbReference>
<evidence type="ECO:0000256" key="1">
    <source>
        <dbReference type="SAM" id="Phobius"/>
    </source>
</evidence>
<keyword evidence="4" id="KW-1185">Reference proteome</keyword>
<gene>
    <name evidence="3" type="primary">pdaB</name>
    <name evidence="3" type="ORF">D7Z54_32850</name>
</gene>
<dbReference type="GO" id="GO:0016810">
    <property type="term" value="F:hydrolase activity, acting on carbon-nitrogen (but not peptide) bonds"/>
    <property type="evidence" value="ECO:0007669"/>
    <property type="project" value="InterPro"/>
</dbReference>
<evidence type="ECO:0000259" key="2">
    <source>
        <dbReference type="PROSITE" id="PS51677"/>
    </source>
</evidence>
<dbReference type="PANTHER" id="PTHR10587">
    <property type="entry name" value="GLYCOSYL TRANSFERASE-RELATED"/>
    <property type="match status" value="1"/>
</dbReference>
<dbReference type="Gene3D" id="3.20.20.370">
    <property type="entry name" value="Glycoside hydrolase/deacetylase"/>
    <property type="match status" value="1"/>
</dbReference>
<keyword evidence="1" id="KW-0472">Membrane</keyword>
<dbReference type="GO" id="GO:0005975">
    <property type="term" value="P:carbohydrate metabolic process"/>
    <property type="evidence" value="ECO:0007669"/>
    <property type="project" value="InterPro"/>
</dbReference>
<proteinExistence type="predicted"/>
<keyword evidence="1" id="KW-1133">Transmembrane helix</keyword>
<dbReference type="Pfam" id="PF01522">
    <property type="entry name" value="Polysacc_deac_1"/>
    <property type="match status" value="1"/>
</dbReference>
<reference evidence="3 4" key="1">
    <citation type="submission" date="2018-10" db="EMBL/GenBank/DDBJ databases">
        <title>Draft genome sequence of Bacillus salarius IM0101, isolated from a hypersaline soil in Inner Mongolia, China.</title>
        <authorList>
            <person name="Yamprayoonswat W."/>
            <person name="Boonvisut S."/>
            <person name="Jumpathong W."/>
            <person name="Sittihan S."/>
            <person name="Ruangsuj P."/>
            <person name="Wanthongcharoen S."/>
            <person name="Thongpramul N."/>
            <person name="Pimmason S."/>
            <person name="Yu B."/>
            <person name="Yasawong M."/>
        </authorList>
    </citation>
    <scope>NUCLEOTIDE SEQUENCE [LARGE SCALE GENOMIC DNA]</scope>
    <source>
        <strain evidence="3 4">IM0101</strain>
    </source>
</reference>